<dbReference type="EMBL" id="BJUA01000020">
    <property type="protein sequence ID" value="GEK19230.1"/>
    <property type="molecule type" value="Genomic_DNA"/>
</dbReference>
<sequence length="595" mass="61761">MGEERDAGRVIPRYRGAMAQGRVALRWARLVLGVVAVLVGLFLALRPFSSLAVLLIAAIVGLVAAGVAQLVTAAREGGALRWASGALYVAAAVVVVGWPGPTIRVLAVVVGVALVVDGVLDVLAGVRARSSARWNAWLGGAASVLLGLVALAWPDVTLLVVGLVFGLKVVMLGAREVVGAVTGRGARRPPRARARAGRWRLGGNVAVLVLALVVAAVSVGLNRGAHRPDAFYTPPDSVPAQPGELIRSERFEAEFVPEGVVAWRILFTTTRDDRTPAVASGLVLVPQSAVGEHARPADVITWAHGTTGASPGCAPSVLESGLSSGAMFVADEVAAHGWAMVATDYVGLGTQGPHAYLVGDATARSVLDSIRAAHQLDGVALADETVVWGHSQGGAAALWTGVLASSYAPELAIDGVAALAPAANLPALVHSLDGITGGELFAAYVAEGYTRTYPDVSFDEYVRPAARTLVREMAQRCLEDPGVLVSVLSSLVLDKPIWDGDPDRGALHDRLAQNVPSGPIAAPVLVGQGAADSLVLTSAQDAYVRARCDAGYAVDYRTYAGLNHVPLVEPGSPAIDELFVWTQQRFADEPATDTC</sequence>
<keyword evidence="3" id="KW-1185">Reference proteome</keyword>
<keyword evidence="1" id="KW-1133">Transmembrane helix</keyword>
<dbReference type="SUPFAM" id="SSF53474">
    <property type="entry name" value="alpha/beta-Hydrolases"/>
    <property type="match status" value="1"/>
</dbReference>
<name>A0A510V1N2_9CELL</name>
<feature type="transmembrane region" description="Helical" evidence="1">
    <location>
        <begin position="23"/>
        <end position="45"/>
    </location>
</feature>
<dbReference type="GO" id="GO:0004806">
    <property type="term" value="F:triacylglycerol lipase activity"/>
    <property type="evidence" value="ECO:0007669"/>
    <property type="project" value="InterPro"/>
</dbReference>
<comment type="caution">
    <text evidence="2">The sequence shown here is derived from an EMBL/GenBank/DDBJ whole genome shotgun (WGS) entry which is preliminary data.</text>
</comment>
<evidence type="ECO:0000313" key="2">
    <source>
        <dbReference type="EMBL" id="GEK19230.1"/>
    </source>
</evidence>
<evidence type="ECO:0000313" key="3">
    <source>
        <dbReference type="Proteomes" id="UP000321386"/>
    </source>
</evidence>
<dbReference type="Gene3D" id="3.40.50.1820">
    <property type="entry name" value="alpha/beta hydrolase"/>
    <property type="match status" value="1"/>
</dbReference>
<reference evidence="2 3" key="1">
    <citation type="submission" date="2019-07" db="EMBL/GenBank/DDBJ databases">
        <title>Whole genome shotgun sequence of Cellulomonas persica NBRC 101101.</title>
        <authorList>
            <person name="Hosoyama A."/>
            <person name="Uohara A."/>
            <person name="Ohji S."/>
            <person name="Ichikawa N."/>
        </authorList>
    </citation>
    <scope>NUCLEOTIDE SEQUENCE [LARGE SCALE GENOMIC DNA]</scope>
    <source>
        <strain evidence="2 3">NBRC 101101</strain>
    </source>
</reference>
<feature type="transmembrane region" description="Helical" evidence="1">
    <location>
        <begin position="79"/>
        <end position="99"/>
    </location>
</feature>
<evidence type="ECO:0000256" key="1">
    <source>
        <dbReference type="SAM" id="Phobius"/>
    </source>
</evidence>
<feature type="transmembrane region" description="Helical" evidence="1">
    <location>
        <begin position="136"/>
        <end position="153"/>
    </location>
</feature>
<dbReference type="GO" id="GO:0016042">
    <property type="term" value="P:lipid catabolic process"/>
    <property type="evidence" value="ECO:0007669"/>
    <property type="project" value="InterPro"/>
</dbReference>
<feature type="transmembrane region" description="Helical" evidence="1">
    <location>
        <begin position="159"/>
        <end position="178"/>
    </location>
</feature>
<dbReference type="InterPro" id="IPR029058">
    <property type="entry name" value="AB_hydrolase_fold"/>
</dbReference>
<proteinExistence type="predicted"/>
<dbReference type="PANTHER" id="PTHR34853:SF1">
    <property type="entry name" value="LIPASE 5"/>
    <property type="match status" value="1"/>
</dbReference>
<dbReference type="InterPro" id="IPR005325">
    <property type="entry name" value="DUF308_memb"/>
</dbReference>
<feature type="transmembrane region" description="Helical" evidence="1">
    <location>
        <begin position="105"/>
        <end position="124"/>
    </location>
</feature>
<feature type="transmembrane region" description="Helical" evidence="1">
    <location>
        <begin position="51"/>
        <end position="72"/>
    </location>
</feature>
<feature type="transmembrane region" description="Helical" evidence="1">
    <location>
        <begin position="199"/>
        <end position="221"/>
    </location>
</feature>
<keyword evidence="1" id="KW-0812">Transmembrane</keyword>
<dbReference type="Pfam" id="PF03583">
    <property type="entry name" value="LIP"/>
    <property type="match status" value="1"/>
</dbReference>
<dbReference type="Gene3D" id="1.10.260.130">
    <property type="match status" value="1"/>
</dbReference>
<protein>
    <recommendedName>
        <fullName evidence="4">Lipase</fullName>
    </recommendedName>
</protein>
<dbReference type="InterPro" id="IPR005152">
    <property type="entry name" value="Lipase_secreted"/>
</dbReference>
<keyword evidence="1" id="KW-0472">Membrane</keyword>
<dbReference type="Proteomes" id="UP000321386">
    <property type="component" value="Unassembled WGS sequence"/>
</dbReference>
<dbReference type="PANTHER" id="PTHR34853">
    <property type="match status" value="1"/>
</dbReference>
<dbReference type="AlphaFoldDB" id="A0A510V1N2"/>
<dbReference type="Pfam" id="PF03729">
    <property type="entry name" value="DUF308"/>
    <property type="match status" value="1"/>
</dbReference>
<gene>
    <name evidence="2" type="ORF">CPE01_29630</name>
</gene>
<organism evidence="2 3">
    <name type="scientific">Cellulomonas persica</name>
    <dbReference type="NCBI Taxonomy" id="76861"/>
    <lineage>
        <taxon>Bacteria</taxon>
        <taxon>Bacillati</taxon>
        <taxon>Actinomycetota</taxon>
        <taxon>Actinomycetes</taxon>
        <taxon>Micrococcales</taxon>
        <taxon>Cellulomonadaceae</taxon>
        <taxon>Cellulomonas</taxon>
    </lineage>
</organism>
<evidence type="ECO:0008006" key="4">
    <source>
        <dbReference type="Google" id="ProtNLM"/>
    </source>
</evidence>
<accession>A0A510V1N2</accession>